<evidence type="ECO:0000313" key="3">
    <source>
        <dbReference type="Proteomes" id="UP001283361"/>
    </source>
</evidence>
<sequence length="75" mass="8059">MSQNRLVQTVSSDYGASGPATVVTTSRASPTVEDARTAAHTVFTVKTVINRHCLNHKLKEEHVQSRGSCVIHGAN</sequence>
<accession>A0AAE0ZKP5</accession>
<gene>
    <name evidence="2" type="ORF">RRG08_032866</name>
</gene>
<feature type="region of interest" description="Disordered" evidence="1">
    <location>
        <begin position="1"/>
        <end position="28"/>
    </location>
</feature>
<dbReference type="AlphaFoldDB" id="A0AAE0ZKP5"/>
<dbReference type="Proteomes" id="UP001283361">
    <property type="component" value="Unassembled WGS sequence"/>
</dbReference>
<comment type="caution">
    <text evidence="2">The sequence shown here is derived from an EMBL/GenBank/DDBJ whole genome shotgun (WGS) entry which is preliminary data.</text>
</comment>
<proteinExistence type="predicted"/>
<evidence type="ECO:0000313" key="2">
    <source>
        <dbReference type="EMBL" id="KAK3770932.1"/>
    </source>
</evidence>
<name>A0AAE0ZKP5_9GAST</name>
<organism evidence="2 3">
    <name type="scientific">Elysia crispata</name>
    <name type="common">lettuce slug</name>
    <dbReference type="NCBI Taxonomy" id="231223"/>
    <lineage>
        <taxon>Eukaryota</taxon>
        <taxon>Metazoa</taxon>
        <taxon>Spiralia</taxon>
        <taxon>Lophotrochozoa</taxon>
        <taxon>Mollusca</taxon>
        <taxon>Gastropoda</taxon>
        <taxon>Heterobranchia</taxon>
        <taxon>Euthyneura</taxon>
        <taxon>Panpulmonata</taxon>
        <taxon>Sacoglossa</taxon>
        <taxon>Placobranchoidea</taxon>
        <taxon>Plakobranchidae</taxon>
        <taxon>Elysia</taxon>
    </lineage>
</organism>
<protein>
    <submittedName>
        <fullName evidence="2">Uncharacterized protein</fullName>
    </submittedName>
</protein>
<dbReference type="EMBL" id="JAWDGP010003784">
    <property type="protein sequence ID" value="KAK3770932.1"/>
    <property type="molecule type" value="Genomic_DNA"/>
</dbReference>
<feature type="compositionally biased region" description="Polar residues" evidence="1">
    <location>
        <begin position="1"/>
        <end position="14"/>
    </location>
</feature>
<keyword evidence="3" id="KW-1185">Reference proteome</keyword>
<reference evidence="2" key="1">
    <citation type="journal article" date="2023" name="G3 (Bethesda)">
        <title>A reference genome for the long-term kleptoplast-retaining sea slug Elysia crispata morphotype clarki.</title>
        <authorList>
            <person name="Eastman K.E."/>
            <person name="Pendleton A.L."/>
            <person name="Shaikh M.A."/>
            <person name="Suttiyut T."/>
            <person name="Ogas R."/>
            <person name="Tomko P."/>
            <person name="Gavelis G."/>
            <person name="Widhalm J.R."/>
            <person name="Wisecaver J.H."/>
        </authorList>
    </citation>
    <scope>NUCLEOTIDE SEQUENCE</scope>
    <source>
        <strain evidence="2">ECLA1</strain>
    </source>
</reference>
<evidence type="ECO:0000256" key="1">
    <source>
        <dbReference type="SAM" id="MobiDB-lite"/>
    </source>
</evidence>